<dbReference type="GO" id="GO:0015658">
    <property type="term" value="F:branched-chain amino acid transmembrane transporter activity"/>
    <property type="evidence" value="ECO:0007669"/>
    <property type="project" value="InterPro"/>
</dbReference>
<keyword evidence="8" id="KW-1185">Reference proteome</keyword>
<feature type="transmembrane region" description="Helical" evidence="6">
    <location>
        <begin position="104"/>
        <end position="124"/>
    </location>
</feature>
<reference evidence="7 8" key="1">
    <citation type="submission" date="2020-08" db="EMBL/GenBank/DDBJ databases">
        <title>The Agave Microbiome: Exploring the role of microbial communities in plant adaptations to desert environments.</title>
        <authorList>
            <person name="Partida-Martinez L.P."/>
        </authorList>
    </citation>
    <scope>NUCLEOTIDE SEQUENCE [LARGE SCALE GENOMIC DNA]</scope>
    <source>
        <strain evidence="7 8">AT3.9</strain>
    </source>
</reference>
<dbReference type="InterPro" id="IPR043428">
    <property type="entry name" value="LivM-like"/>
</dbReference>
<evidence type="ECO:0000256" key="6">
    <source>
        <dbReference type="SAM" id="Phobius"/>
    </source>
</evidence>
<dbReference type="CDD" id="cd06581">
    <property type="entry name" value="TM_PBP1_LivM_like"/>
    <property type="match status" value="1"/>
</dbReference>
<dbReference type="PANTHER" id="PTHR30482">
    <property type="entry name" value="HIGH-AFFINITY BRANCHED-CHAIN AMINO ACID TRANSPORT SYSTEM PERMEASE"/>
    <property type="match status" value="1"/>
</dbReference>
<dbReference type="PANTHER" id="PTHR30482:SF17">
    <property type="entry name" value="ABC TRANSPORTER ATP-BINDING PROTEIN"/>
    <property type="match status" value="1"/>
</dbReference>
<feature type="transmembrane region" description="Helical" evidence="6">
    <location>
        <begin position="41"/>
        <end position="64"/>
    </location>
</feature>
<evidence type="ECO:0000256" key="1">
    <source>
        <dbReference type="ARBA" id="ARBA00004651"/>
    </source>
</evidence>
<feature type="transmembrane region" description="Helical" evidence="6">
    <location>
        <begin position="76"/>
        <end position="97"/>
    </location>
</feature>
<name>A0A7W4VJ39_9HYPH</name>
<evidence type="ECO:0000313" key="8">
    <source>
        <dbReference type="Proteomes" id="UP000532010"/>
    </source>
</evidence>
<dbReference type="Proteomes" id="UP000532010">
    <property type="component" value="Unassembled WGS sequence"/>
</dbReference>
<keyword evidence="2" id="KW-1003">Cell membrane</keyword>
<protein>
    <submittedName>
        <fullName evidence="7">Branched-chain amino acid transport system permease protein</fullName>
    </submittedName>
</protein>
<feature type="transmembrane region" description="Helical" evidence="6">
    <location>
        <begin position="6"/>
        <end position="34"/>
    </location>
</feature>
<dbReference type="EMBL" id="JACHWB010000001">
    <property type="protein sequence ID" value="MBB3018131.1"/>
    <property type="molecule type" value="Genomic_DNA"/>
</dbReference>
<feature type="transmembrane region" description="Helical" evidence="6">
    <location>
        <begin position="200"/>
        <end position="218"/>
    </location>
</feature>
<keyword evidence="4 6" id="KW-1133">Transmembrane helix</keyword>
<accession>A0A7W4VJ39</accession>
<feature type="transmembrane region" description="Helical" evidence="6">
    <location>
        <begin position="238"/>
        <end position="262"/>
    </location>
</feature>
<organism evidence="7 8">
    <name type="scientific">Microvirga lupini</name>
    <dbReference type="NCBI Taxonomy" id="420324"/>
    <lineage>
        <taxon>Bacteria</taxon>
        <taxon>Pseudomonadati</taxon>
        <taxon>Pseudomonadota</taxon>
        <taxon>Alphaproteobacteria</taxon>
        <taxon>Hyphomicrobiales</taxon>
        <taxon>Methylobacteriaceae</taxon>
        <taxon>Microvirga</taxon>
    </lineage>
</organism>
<evidence type="ECO:0000313" key="7">
    <source>
        <dbReference type="EMBL" id="MBB3018131.1"/>
    </source>
</evidence>
<keyword evidence="5 6" id="KW-0472">Membrane</keyword>
<dbReference type="Pfam" id="PF02653">
    <property type="entry name" value="BPD_transp_2"/>
    <property type="match status" value="1"/>
</dbReference>
<gene>
    <name evidence="7" type="ORF">FHR70_001171</name>
</gene>
<dbReference type="InterPro" id="IPR001851">
    <property type="entry name" value="ABC_transp_permease"/>
</dbReference>
<comment type="subcellular location">
    <subcellularLocation>
        <location evidence="1">Cell membrane</location>
        <topology evidence="1">Multi-pass membrane protein</topology>
    </subcellularLocation>
</comment>
<sequence>MRLLWLGLLAVVLIVAPFFTYPVTLMTILCFVIFACSFNLLLGYTGLLCFGHAMFFGGAAYITGHILKTTHVSLELALLGGVGAASLLGLLVGWISLRRSGIQFAMITFAIAQFIYFIMLQMPFTGGEDGMQGIPRTKLFGIIDASTSFEYYYVVLAIAALSVALFYRIVHSPFGEILRAIRDNEPRVESLGFKPEHYKLLAFVLSAGLAGLAGGLKATVYQFATLADVSFPISSEVILMTLLGGLGTLTGPMVGAGLIILLNDYLSSFGEWALITQGIILLIVIIFFRRGLVGELNALRRKMRTKASPKAPASAEFASRSPGA</sequence>
<proteinExistence type="predicted"/>
<dbReference type="GO" id="GO:0005886">
    <property type="term" value="C:plasma membrane"/>
    <property type="evidence" value="ECO:0007669"/>
    <property type="project" value="UniProtKB-SubCell"/>
</dbReference>
<evidence type="ECO:0000256" key="5">
    <source>
        <dbReference type="ARBA" id="ARBA00023136"/>
    </source>
</evidence>
<feature type="transmembrane region" description="Helical" evidence="6">
    <location>
        <begin position="269"/>
        <end position="288"/>
    </location>
</feature>
<comment type="caution">
    <text evidence="7">The sequence shown here is derived from an EMBL/GenBank/DDBJ whole genome shotgun (WGS) entry which is preliminary data.</text>
</comment>
<dbReference type="RefSeq" id="WP_183447978.1">
    <property type="nucleotide sequence ID" value="NZ_JACHWB010000001.1"/>
</dbReference>
<feature type="transmembrane region" description="Helical" evidence="6">
    <location>
        <begin position="151"/>
        <end position="170"/>
    </location>
</feature>
<evidence type="ECO:0000256" key="3">
    <source>
        <dbReference type="ARBA" id="ARBA00022692"/>
    </source>
</evidence>
<dbReference type="AlphaFoldDB" id="A0A7W4VJ39"/>
<keyword evidence="3 6" id="KW-0812">Transmembrane</keyword>
<evidence type="ECO:0000256" key="2">
    <source>
        <dbReference type="ARBA" id="ARBA00022475"/>
    </source>
</evidence>
<evidence type="ECO:0000256" key="4">
    <source>
        <dbReference type="ARBA" id="ARBA00022989"/>
    </source>
</evidence>